<dbReference type="Pfam" id="PF14223">
    <property type="entry name" value="Retrotran_gag_2"/>
    <property type="match status" value="1"/>
</dbReference>
<keyword evidence="1" id="KW-0479">Metal-binding</keyword>
<dbReference type="PANTHER" id="PTHR47481">
    <property type="match status" value="1"/>
</dbReference>
<feature type="compositionally biased region" description="Basic residues" evidence="2">
    <location>
        <begin position="210"/>
        <end position="225"/>
    </location>
</feature>
<feature type="compositionally biased region" description="Low complexity" evidence="2">
    <location>
        <begin position="464"/>
        <end position="475"/>
    </location>
</feature>
<feature type="region of interest" description="Disordered" evidence="2">
    <location>
        <begin position="580"/>
        <end position="599"/>
    </location>
</feature>
<evidence type="ECO:0000313" key="5">
    <source>
        <dbReference type="Proteomes" id="UP001172457"/>
    </source>
</evidence>
<feature type="region of interest" description="Disordered" evidence="2">
    <location>
        <begin position="452"/>
        <end position="479"/>
    </location>
</feature>
<dbReference type="InterPro" id="IPR001878">
    <property type="entry name" value="Znf_CCHC"/>
</dbReference>
<gene>
    <name evidence="4" type="ORF">OSB04_024126</name>
</gene>
<dbReference type="GO" id="GO:0008270">
    <property type="term" value="F:zinc ion binding"/>
    <property type="evidence" value="ECO:0007669"/>
    <property type="project" value="UniProtKB-KW"/>
</dbReference>
<keyword evidence="1" id="KW-0862">Zinc</keyword>
<dbReference type="PANTHER" id="PTHR47481:SF31">
    <property type="entry name" value="OS01G0873500 PROTEIN"/>
    <property type="match status" value="1"/>
</dbReference>
<accession>A0AA38SM69</accession>
<proteinExistence type="predicted"/>
<evidence type="ECO:0000256" key="1">
    <source>
        <dbReference type="PROSITE-ProRule" id="PRU00047"/>
    </source>
</evidence>
<dbReference type="AlphaFoldDB" id="A0AA38SM69"/>
<protein>
    <recommendedName>
        <fullName evidence="3">CCHC-type domain-containing protein</fullName>
    </recommendedName>
</protein>
<name>A0AA38SM69_9ASTR</name>
<dbReference type="EMBL" id="JARYMX010000006">
    <property type="protein sequence ID" value="KAJ9544419.1"/>
    <property type="molecule type" value="Genomic_DNA"/>
</dbReference>
<dbReference type="Pfam" id="PF00098">
    <property type="entry name" value="zf-CCHC"/>
    <property type="match status" value="1"/>
</dbReference>
<keyword evidence="1" id="KW-0863">Zinc-finger</keyword>
<sequence length="619" mass="70692">MIVLRHERKWYVLEEPLGEAPPANAPAAARNAHKKHSDDLLDVACLMLATMSPDLQAGLINTNAYDMIRQLRDMFQTQARTERYDATKAFNECKMVKGTSVSDHVMKMKRHLDHLERLGHPVPLQLATDTILNSLSEDYRPFVVNYNINNMEKTIAELHSMLKTAELNMGNKNKTKDVLMVKDGGVKKKNGQASTSKGKGPVQAIQSAPKKGKSKGKGKKVKPNKARTENRCFICNEIGHWRQNCPKRHEAVQLEGRSLVDHRWTIIKQSRHGRLDVVIERLKSTRVKIPLRTSWDSEFAYLSQKEYELAIRAQEEHNKKQKEAFLSSQAAKKLAFDFVEEDEEISADPILAQKAALKVFNKRIEEETEEVDKELDWCRDRLHLRKHGARIVGIHLRRNRGKKGVPGKTWLIVKRSGVKDVEHTLDKAEVEEAIDRLIARIRRTTEIPDVLLQPPSALPKPPVRRSTGTSTRRPTPCMPRTAYKPLDLSMLDLSFLSGVSLSEGQVIREPVHGICVGDNLNILRFQRFSELHKAPTEHLVSVLFIANKEKKNQDNKEFVRAVRAILDHRIANGETPFTIQDQEMNESVMQSTDPDHRSEDLLKTLRSYSKNHQRSRRIS</sequence>
<dbReference type="Proteomes" id="UP001172457">
    <property type="component" value="Chromosome 6"/>
</dbReference>
<dbReference type="InterPro" id="IPR036875">
    <property type="entry name" value="Znf_CCHC_sf"/>
</dbReference>
<evidence type="ECO:0000256" key="2">
    <source>
        <dbReference type="SAM" id="MobiDB-lite"/>
    </source>
</evidence>
<dbReference type="SMART" id="SM00343">
    <property type="entry name" value="ZnF_C2HC"/>
    <property type="match status" value="1"/>
</dbReference>
<feature type="compositionally biased region" description="Polar residues" evidence="2">
    <location>
        <begin position="580"/>
        <end position="592"/>
    </location>
</feature>
<organism evidence="4 5">
    <name type="scientific">Centaurea solstitialis</name>
    <name type="common">yellow star-thistle</name>
    <dbReference type="NCBI Taxonomy" id="347529"/>
    <lineage>
        <taxon>Eukaryota</taxon>
        <taxon>Viridiplantae</taxon>
        <taxon>Streptophyta</taxon>
        <taxon>Embryophyta</taxon>
        <taxon>Tracheophyta</taxon>
        <taxon>Spermatophyta</taxon>
        <taxon>Magnoliopsida</taxon>
        <taxon>eudicotyledons</taxon>
        <taxon>Gunneridae</taxon>
        <taxon>Pentapetalae</taxon>
        <taxon>asterids</taxon>
        <taxon>campanulids</taxon>
        <taxon>Asterales</taxon>
        <taxon>Asteraceae</taxon>
        <taxon>Carduoideae</taxon>
        <taxon>Cardueae</taxon>
        <taxon>Centaureinae</taxon>
        <taxon>Centaurea</taxon>
    </lineage>
</organism>
<dbReference type="Gene3D" id="4.10.60.10">
    <property type="entry name" value="Zinc finger, CCHC-type"/>
    <property type="match status" value="1"/>
</dbReference>
<keyword evidence="5" id="KW-1185">Reference proteome</keyword>
<feature type="domain" description="CCHC-type" evidence="3">
    <location>
        <begin position="231"/>
        <end position="247"/>
    </location>
</feature>
<evidence type="ECO:0000259" key="3">
    <source>
        <dbReference type="PROSITE" id="PS50158"/>
    </source>
</evidence>
<evidence type="ECO:0000313" key="4">
    <source>
        <dbReference type="EMBL" id="KAJ9544419.1"/>
    </source>
</evidence>
<dbReference type="SUPFAM" id="SSF57756">
    <property type="entry name" value="Retrovirus zinc finger-like domains"/>
    <property type="match status" value="1"/>
</dbReference>
<dbReference type="GO" id="GO:0003676">
    <property type="term" value="F:nucleic acid binding"/>
    <property type="evidence" value="ECO:0007669"/>
    <property type="project" value="InterPro"/>
</dbReference>
<dbReference type="PROSITE" id="PS50158">
    <property type="entry name" value="ZF_CCHC"/>
    <property type="match status" value="1"/>
</dbReference>
<reference evidence="4" key="1">
    <citation type="submission" date="2023-03" db="EMBL/GenBank/DDBJ databases">
        <title>Chromosome-scale reference genome and RAD-based genetic map of yellow starthistle (Centaurea solstitialis) reveal putative structural variation and QTLs associated with invader traits.</title>
        <authorList>
            <person name="Reatini B."/>
            <person name="Cang F.A."/>
            <person name="Jiang Q."/>
            <person name="Mckibben M.T.W."/>
            <person name="Barker M.S."/>
            <person name="Rieseberg L.H."/>
            <person name="Dlugosch K.M."/>
        </authorList>
    </citation>
    <scope>NUCLEOTIDE SEQUENCE</scope>
    <source>
        <strain evidence="4">CAN-66</strain>
        <tissue evidence="4">Leaf</tissue>
    </source>
</reference>
<comment type="caution">
    <text evidence="4">The sequence shown here is derived from an EMBL/GenBank/DDBJ whole genome shotgun (WGS) entry which is preliminary data.</text>
</comment>
<feature type="region of interest" description="Disordered" evidence="2">
    <location>
        <begin position="185"/>
        <end position="225"/>
    </location>
</feature>